<gene>
    <name evidence="3" type="ORF">DPMN_129192</name>
</gene>
<feature type="coiled-coil region" evidence="1">
    <location>
        <begin position="885"/>
        <end position="958"/>
    </location>
</feature>
<keyword evidence="4" id="KW-1185">Reference proteome</keyword>
<feature type="coiled-coil region" evidence="1">
    <location>
        <begin position="1083"/>
        <end position="1159"/>
    </location>
</feature>
<evidence type="ECO:0000256" key="1">
    <source>
        <dbReference type="SAM" id="Coils"/>
    </source>
</evidence>
<feature type="coiled-coil region" evidence="1">
    <location>
        <begin position="50"/>
        <end position="120"/>
    </location>
</feature>
<evidence type="ECO:0000313" key="3">
    <source>
        <dbReference type="EMBL" id="KAH3827262.1"/>
    </source>
</evidence>
<evidence type="ECO:0000313" key="4">
    <source>
        <dbReference type="Proteomes" id="UP000828390"/>
    </source>
</evidence>
<feature type="region of interest" description="Disordered" evidence="2">
    <location>
        <begin position="210"/>
        <end position="231"/>
    </location>
</feature>
<sequence length="1161" mass="134707">MKLFPKSPFSPSTRAKNQVIETVNDLNKSHNLNEHVDAVQKELNQNCKMILELEAALKSSRLTINDLEKKLEQATCYSNIESKMNNLNDLEKKLEQDTCYSNIESKMNNLNEKYSVAEKDAEINALKTKIEELEPLMKDYFSSSKRLTESEHEVKSLHEQLEKKVEQINKHEENILILENEVCLLKKELSIVKFSQEKQTDVHMLLSDKNGIDGKHSTQTEKPNNGNTSPIESVTITHVITSESVQDELAIKSKELEHLNEQLILLKAKIYSKEIALKETAERCMELEFKSNEKEIEYTDLEEKLEEKEKKIIDLDSSRLGKITLLQETGEELAVLELEYGKAKRQNDELKATITDLQNAIVLKEQELISQDNRLADKDLTINELQTKLKKVTESQASFDEPEKVRNELNRLQETVNSLNEKMQDSSSYYSSVEKELIKAKYEHADKEKLLIEKDIAKSAAENEVKILRTKLNELNTHMANIELELENKDIEHSSLLNSFNSLKELNTQNELVSVKLHDALLEITDLKSSVNNYKSLHHKVKGELEEALLTIENNRHELACFKKETAQLKGSFTTHGETEQIEHMKKAVIELEQDLLGKDDAANKINIELNATKQQYEQMKQNFDKVKCDNESKELEISNLKHQIHEADSKTGCDLEKARMLYNEKLQKINDLEQKLCEFDNIKQQNIRFAFEVNDQKDKLLMQEELLDKNREMVKKLEDLLAKAREQNEDSVMFEINLTKMEEKLDETEVKLGKAQAKLFEAKTKVNELEEKLRYIEFKLQEQNALNVVEKEKTISLEIKLRTKDEEISELRKELESFIDYKQTTNDLGGKLLELQTKFDTQSTEITCQGEKFATVCTQFRKIWVQIGHSEYAENSFDCLDACIDEICEYIEQLRKEKKSCEEKLKALNMQIETVKLEKNVNEEDRQKEIKTLRTELSNLETEIIKLQEENKKAKNNEKIENEFKSQLSLKEVECETLSLELKMIKEEFTTEKLKGEIVLNNKETVNDISMNKVCISDNSDKVCDKFMNEKIAELNRLYESEKCKNEEYKRVLAETSEANISSPHTGIRKLRIQKIETENALVEAKFKVTCLEKKVVELETKLKNKSIEHRDLVAADPIQERKLKSVTSKLEETEEENKELMKRVTQLQGDVAQLEQELR</sequence>
<organism evidence="3 4">
    <name type="scientific">Dreissena polymorpha</name>
    <name type="common">Zebra mussel</name>
    <name type="synonym">Mytilus polymorpha</name>
    <dbReference type="NCBI Taxonomy" id="45954"/>
    <lineage>
        <taxon>Eukaryota</taxon>
        <taxon>Metazoa</taxon>
        <taxon>Spiralia</taxon>
        <taxon>Lophotrochozoa</taxon>
        <taxon>Mollusca</taxon>
        <taxon>Bivalvia</taxon>
        <taxon>Autobranchia</taxon>
        <taxon>Heteroconchia</taxon>
        <taxon>Euheterodonta</taxon>
        <taxon>Imparidentia</taxon>
        <taxon>Neoheterodontei</taxon>
        <taxon>Myida</taxon>
        <taxon>Dreissenoidea</taxon>
        <taxon>Dreissenidae</taxon>
        <taxon>Dreissena</taxon>
    </lineage>
</organism>
<dbReference type="PANTHER" id="PTHR23159">
    <property type="entry name" value="CENTROSOMAL PROTEIN 2"/>
    <property type="match status" value="1"/>
</dbReference>
<feature type="coiled-coil region" evidence="1">
    <location>
        <begin position="147"/>
        <end position="181"/>
    </location>
</feature>
<evidence type="ECO:0000256" key="2">
    <source>
        <dbReference type="SAM" id="MobiDB-lite"/>
    </source>
</evidence>
<accession>A0A9D4H2P2</accession>
<keyword evidence="1" id="KW-0175">Coiled coil</keyword>
<name>A0A9D4H2P2_DREPO</name>
<comment type="caution">
    <text evidence="3">The sequence shown here is derived from an EMBL/GenBank/DDBJ whole genome shotgun (WGS) entry which is preliminary data.</text>
</comment>
<feature type="coiled-coil region" evidence="1">
    <location>
        <begin position="402"/>
        <end position="429"/>
    </location>
</feature>
<feature type="coiled-coil region" evidence="1">
    <location>
        <begin position="458"/>
        <end position="492"/>
    </location>
</feature>
<dbReference type="Proteomes" id="UP000828390">
    <property type="component" value="Unassembled WGS sequence"/>
</dbReference>
<reference evidence="3" key="1">
    <citation type="journal article" date="2019" name="bioRxiv">
        <title>The Genome of the Zebra Mussel, Dreissena polymorpha: A Resource for Invasive Species Research.</title>
        <authorList>
            <person name="McCartney M.A."/>
            <person name="Auch B."/>
            <person name="Kono T."/>
            <person name="Mallez S."/>
            <person name="Zhang Y."/>
            <person name="Obille A."/>
            <person name="Becker A."/>
            <person name="Abrahante J.E."/>
            <person name="Garbe J."/>
            <person name="Badalamenti J.P."/>
            <person name="Herman A."/>
            <person name="Mangelson H."/>
            <person name="Liachko I."/>
            <person name="Sullivan S."/>
            <person name="Sone E.D."/>
            <person name="Koren S."/>
            <person name="Silverstein K.A.T."/>
            <person name="Beckman K.B."/>
            <person name="Gohl D.M."/>
        </authorList>
    </citation>
    <scope>NUCLEOTIDE SEQUENCE</scope>
    <source>
        <strain evidence="3">Duluth1</strain>
        <tissue evidence="3">Whole animal</tissue>
    </source>
</reference>
<dbReference type="PANTHER" id="PTHR23159:SF31">
    <property type="entry name" value="CENTROSOME-ASSOCIATED PROTEIN CEP250 ISOFORM X1"/>
    <property type="match status" value="1"/>
</dbReference>
<feature type="compositionally biased region" description="Polar residues" evidence="2">
    <location>
        <begin position="220"/>
        <end position="231"/>
    </location>
</feature>
<feature type="compositionally biased region" description="Basic and acidic residues" evidence="2">
    <location>
        <begin position="210"/>
        <end position="219"/>
    </location>
</feature>
<dbReference type="AlphaFoldDB" id="A0A9D4H2P2"/>
<feature type="coiled-coil region" evidence="1">
    <location>
        <begin position="242"/>
        <end position="367"/>
    </location>
</feature>
<protein>
    <submittedName>
        <fullName evidence="3">Uncharacterized protein</fullName>
    </submittedName>
</protein>
<feature type="coiled-coil region" evidence="1">
    <location>
        <begin position="704"/>
        <end position="787"/>
    </location>
</feature>
<feature type="coiled-coil region" evidence="1">
    <location>
        <begin position="603"/>
        <end position="676"/>
    </location>
</feature>
<dbReference type="EMBL" id="JAIWYP010000005">
    <property type="protein sequence ID" value="KAH3827262.1"/>
    <property type="molecule type" value="Genomic_DNA"/>
</dbReference>
<reference evidence="3" key="2">
    <citation type="submission" date="2020-11" db="EMBL/GenBank/DDBJ databases">
        <authorList>
            <person name="McCartney M.A."/>
            <person name="Auch B."/>
            <person name="Kono T."/>
            <person name="Mallez S."/>
            <person name="Becker A."/>
            <person name="Gohl D.M."/>
            <person name="Silverstein K.A.T."/>
            <person name="Koren S."/>
            <person name="Bechman K.B."/>
            <person name="Herman A."/>
            <person name="Abrahante J.E."/>
            <person name="Garbe J."/>
        </authorList>
    </citation>
    <scope>NUCLEOTIDE SEQUENCE</scope>
    <source>
        <strain evidence="3">Duluth1</strain>
        <tissue evidence="3">Whole animal</tissue>
    </source>
</reference>
<proteinExistence type="predicted"/>